<accession>A0A7X0T8H9</accession>
<reference evidence="1 2" key="1">
    <citation type="submission" date="2020-03" db="EMBL/GenBank/DDBJ databases">
        <title>Soil Listeria distribution.</title>
        <authorList>
            <person name="Liao J."/>
            <person name="Wiedmann M."/>
        </authorList>
    </citation>
    <scope>NUCLEOTIDE SEQUENCE [LARGE SCALE GENOMIC DNA]</scope>
    <source>
        <strain evidence="1 2">FSL L7-1829</strain>
    </source>
</reference>
<protein>
    <submittedName>
        <fullName evidence="1">Transposase</fullName>
    </submittedName>
</protein>
<comment type="caution">
    <text evidence="1">The sequence shown here is derived from an EMBL/GenBank/DDBJ whole genome shotgun (WGS) entry which is preliminary data.</text>
</comment>
<dbReference type="SUPFAM" id="SSF46689">
    <property type="entry name" value="Homeodomain-like"/>
    <property type="match status" value="1"/>
</dbReference>
<dbReference type="InterPro" id="IPR009057">
    <property type="entry name" value="Homeodomain-like_sf"/>
</dbReference>
<name>A0A7X0T8H9_LISWE</name>
<sequence length="101" mass="12091">MVNRIHYSAELKWKAVKLFLEGESSPSIAKKLGIKNPSQIRIWMSWYRRNETYRFIQPVGKQYSFQKGIHEMSEVDRLKLRIKQLEMHNELLGKLKEISRT</sequence>
<evidence type="ECO:0000313" key="2">
    <source>
        <dbReference type="Proteomes" id="UP000522007"/>
    </source>
</evidence>
<dbReference type="EMBL" id="JAAROP010000047">
    <property type="protein sequence ID" value="MBC1324443.1"/>
    <property type="molecule type" value="Genomic_DNA"/>
</dbReference>
<evidence type="ECO:0000313" key="1">
    <source>
        <dbReference type="EMBL" id="MBC1324443.1"/>
    </source>
</evidence>
<proteinExistence type="predicted"/>
<gene>
    <name evidence="1" type="ORF">HB853_16115</name>
</gene>
<dbReference type="Proteomes" id="UP000522007">
    <property type="component" value="Unassembled WGS sequence"/>
</dbReference>
<organism evidence="1 2">
    <name type="scientific">Listeria welshimeri</name>
    <dbReference type="NCBI Taxonomy" id="1643"/>
    <lineage>
        <taxon>Bacteria</taxon>
        <taxon>Bacillati</taxon>
        <taxon>Bacillota</taxon>
        <taxon>Bacilli</taxon>
        <taxon>Bacillales</taxon>
        <taxon>Listeriaceae</taxon>
        <taxon>Listeria</taxon>
    </lineage>
</organism>
<dbReference type="AlphaFoldDB" id="A0A7X0T8H9"/>